<proteinExistence type="predicted"/>
<evidence type="ECO:0000313" key="2">
    <source>
        <dbReference type="EMBL" id="PXV65623.1"/>
    </source>
</evidence>
<evidence type="ECO:0000256" key="1">
    <source>
        <dbReference type="SAM" id="MobiDB-lite"/>
    </source>
</evidence>
<feature type="compositionally biased region" description="Basic residues" evidence="1">
    <location>
        <begin position="64"/>
        <end position="78"/>
    </location>
</feature>
<evidence type="ECO:0008006" key="4">
    <source>
        <dbReference type="Google" id="ProtNLM"/>
    </source>
</evidence>
<dbReference type="AlphaFoldDB" id="A0A318E555"/>
<protein>
    <recommendedName>
        <fullName evidence="4">HicA-like toxin of HicAB toxin-antitoxin system</fullName>
    </recommendedName>
</protein>
<evidence type="ECO:0000313" key="3">
    <source>
        <dbReference type="Proteomes" id="UP000248330"/>
    </source>
</evidence>
<dbReference type="EMBL" id="QICN01000009">
    <property type="protein sequence ID" value="PXV65623.1"/>
    <property type="molecule type" value="Genomic_DNA"/>
</dbReference>
<keyword evidence="3" id="KW-1185">Reference proteome</keyword>
<feature type="region of interest" description="Disordered" evidence="1">
    <location>
        <begin position="49"/>
        <end position="78"/>
    </location>
</feature>
<reference evidence="2 3" key="1">
    <citation type="submission" date="2018-04" db="EMBL/GenBank/DDBJ databases">
        <title>Genomic Encyclopedia of Type Strains, Phase IV (KMG-IV): sequencing the most valuable type-strain genomes for metagenomic binning, comparative biology and taxonomic classification.</title>
        <authorList>
            <person name="Goeker M."/>
        </authorList>
    </citation>
    <scope>NUCLEOTIDE SEQUENCE [LARGE SCALE GENOMIC DNA]</scope>
    <source>
        <strain evidence="2 3">DSM 104150</strain>
    </source>
</reference>
<name>A0A318E555_9GAMM</name>
<organism evidence="2 3">
    <name type="scientific">Sinimarinibacterium flocculans</name>
    <dbReference type="NCBI Taxonomy" id="985250"/>
    <lineage>
        <taxon>Bacteria</taxon>
        <taxon>Pseudomonadati</taxon>
        <taxon>Pseudomonadota</taxon>
        <taxon>Gammaproteobacteria</taxon>
        <taxon>Nevskiales</taxon>
        <taxon>Nevskiaceae</taxon>
        <taxon>Sinimarinibacterium</taxon>
    </lineage>
</organism>
<dbReference type="RefSeq" id="WP_110266026.1">
    <property type="nucleotide sequence ID" value="NZ_CAWNXA010000009.1"/>
</dbReference>
<accession>A0A318E555</accession>
<sequence>MSISHELYRGHKRLLPLIEFALCDGCKVSRTRGGHLKFAKPGLPPIFTSSTASDHHASLNAKAQLRRAGRKRTGGPDG</sequence>
<dbReference type="OrthoDB" id="8527745at2"/>
<dbReference type="Proteomes" id="UP000248330">
    <property type="component" value="Unassembled WGS sequence"/>
</dbReference>
<gene>
    <name evidence="2" type="ORF">C8D93_1092</name>
</gene>
<comment type="caution">
    <text evidence="2">The sequence shown here is derived from an EMBL/GenBank/DDBJ whole genome shotgun (WGS) entry which is preliminary data.</text>
</comment>